<evidence type="ECO:0000256" key="2">
    <source>
        <dbReference type="ARBA" id="ARBA00035112"/>
    </source>
</evidence>
<evidence type="ECO:0000256" key="1">
    <source>
        <dbReference type="ARBA" id="ARBA00004685"/>
    </source>
</evidence>
<comment type="pathway">
    <text evidence="1">Mycotoxin biosynthesis.</text>
</comment>
<dbReference type="VEuPathDB" id="FungiDB:CH63R_08367"/>
<protein>
    <recommendedName>
        <fullName evidence="5">Tat pathway signal sequence</fullName>
    </recommendedName>
</protein>
<proteinExistence type="inferred from homology"/>
<dbReference type="PANTHER" id="PTHR33365">
    <property type="entry name" value="YALI0B05434P"/>
    <property type="match status" value="1"/>
</dbReference>
<dbReference type="InterPro" id="IPR021765">
    <property type="entry name" value="UstYa-like"/>
</dbReference>
<evidence type="ECO:0000313" key="4">
    <source>
        <dbReference type="Proteomes" id="UP000007174"/>
    </source>
</evidence>
<dbReference type="GO" id="GO:0043386">
    <property type="term" value="P:mycotoxin biosynthetic process"/>
    <property type="evidence" value="ECO:0007669"/>
    <property type="project" value="InterPro"/>
</dbReference>
<reference evidence="4" key="1">
    <citation type="journal article" date="2012" name="Nat. Genet.">
        <title>Lifestyle transitions in plant pathogenic Colletotrichum fungi deciphered by genome and transcriptome analyses.</title>
        <authorList>
            <person name="O'Connell R.J."/>
            <person name="Thon M.R."/>
            <person name="Hacquard S."/>
            <person name="Amyotte S.G."/>
            <person name="Kleemann J."/>
            <person name="Torres M.F."/>
            <person name="Damm U."/>
            <person name="Buiate E.A."/>
            <person name="Epstein L."/>
            <person name="Alkan N."/>
            <person name="Altmueller J."/>
            <person name="Alvarado-Balderrama L."/>
            <person name="Bauser C.A."/>
            <person name="Becker C."/>
            <person name="Birren B.W."/>
            <person name="Chen Z."/>
            <person name="Choi J."/>
            <person name="Crouch J.A."/>
            <person name="Duvick J.P."/>
            <person name="Farman M.A."/>
            <person name="Gan P."/>
            <person name="Heiman D."/>
            <person name="Henrissat B."/>
            <person name="Howard R.J."/>
            <person name="Kabbage M."/>
            <person name="Koch C."/>
            <person name="Kracher B."/>
            <person name="Kubo Y."/>
            <person name="Law A.D."/>
            <person name="Lebrun M.-H."/>
            <person name="Lee Y.-H."/>
            <person name="Miyara I."/>
            <person name="Moore N."/>
            <person name="Neumann U."/>
            <person name="Nordstroem K."/>
            <person name="Panaccione D.G."/>
            <person name="Panstruga R."/>
            <person name="Place M."/>
            <person name="Proctor R.H."/>
            <person name="Prusky D."/>
            <person name="Rech G."/>
            <person name="Reinhardt R."/>
            <person name="Rollins J.A."/>
            <person name="Rounsley S."/>
            <person name="Schardl C.L."/>
            <person name="Schwartz D.C."/>
            <person name="Shenoy N."/>
            <person name="Shirasu K."/>
            <person name="Sikhakolli U.R."/>
            <person name="Stueber K."/>
            <person name="Sukno S.A."/>
            <person name="Sweigard J.A."/>
            <person name="Takano Y."/>
            <person name="Takahara H."/>
            <person name="Trail F."/>
            <person name="van der Does H.C."/>
            <person name="Voll L.M."/>
            <person name="Will I."/>
            <person name="Young S."/>
            <person name="Zeng Q."/>
            <person name="Zhang J."/>
            <person name="Zhou S."/>
            <person name="Dickman M.B."/>
            <person name="Schulze-Lefert P."/>
            <person name="Ver Loren van Themaat E."/>
            <person name="Ma L.-J."/>
            <person name="Vaillancourt L.J."/>
        </authorList>
    </citation>
    <scope>NUCLEOTIDE SEQUENCE [LARGE SCALE GENOMIC DNA]</scope>
    <source>
        <strain evidence="4">IMI 349063</strain>
    </source>
</reference>
<dbReference type="HOGENOM" id="CLU_1786726_0_0_1"/>
<evidence type="ECO:0000313" key="3">
    <source>
        <dbReference type="EMBL" id="CCF45139.1"/>
    </source>
</evidence>
<dbReference type="Proteomes" id="UP000007174">
    <property type="component" value="Unassembled WGS sequence"/>
</dbReference>
<accession>H1VY27</accession>
<sequence>MIARLLTQMAGCDVGHFFIVTEDEAREAWGPEYVKYWEPRAGGYVATYDHIRKAFHPEAYHDPNPVHGILHRDHCIESLLQLLVCTADLTPIPSMYRLGLGTNYINTDRPHTCRNFPKIVDFVKNRFNGTSRVEPYAEAGWKNQP</sequence>
<organism evidence="3 4">
    <name type="scientific">Colletotrichum higginsianum (strain IMI 349063)</name>
    <name type="common">Crucifer anthracnose fungus</name>
    <dbReference type="NCBI Taxonomy" id="759273"/>
    <lineage>
        <taxon>Eukaryota</taxon>
        <taxon>Fungi</taxon>
        <taxon>Dikarya</taxon>
        <taxon>Ascomycota</taxon>
        <taxon>Pezizomycotina</taxon>
        <taxon>Sordariomycetes</taxon>
        <taxon>Hypocreomycetidae</taxon>
        <taxon>Glomerellales</taxon>
        <taxon>Glomerellaceae</taxon>
        <taxon>Colletotrichum</taxon>
        <taxon>Colletotrichum destructivum species complex</taxon>
    </lineage>
</organism>
<dbReference type="Pfam" id="PF11807">
    <property type="entry name" value="UstYa"/>
    <property type="match status" value="1"/>
</dbReference>
<dbReference type="STRING" id="759273.H1VY27"/>
<dbReference type="PANTHER" id="PTHR33365:SF4">
    <property type="entry name" value="CYCLOCHLOROTINE BIOSYNTHESIS PROTEIN O"/>
    <property type="match status" value="1"/>
</dbReference>
<dbReference type="AlphaFoldDB" id="H1VY27"/>
<comment type="similarity">
    <text evidence="2">Belongs to the ustYa family.</text>
</comment>
<evidence type="ECO:0008006" key="5">
    <source>
        <dbReference type="Google" id="ProtNLM"/>
    </source>
</evidence>
<name>H1VY27_COLHI</name>
<dbReference type="eggNOG" id="ENOG502SR2C">
    <property type="taxonomic scope" value="Eukaryota"/>
</dbReference>
<gene>
    <name evidence="3" type="ORF">CH063_14314</name>
</gene>
<dbReference type="EMBL" id="CACQ02007466">
    <property type="protein sequence ID" value="CCF45139.1"/>
    <property type="molecule type" value="Genomic_DNA"/>
</dbReference>